<protein>
    <submittedName>
        <fullName evidence="7 8">Uncharacterized protein LOC104250000 isoform X1</fullName>
    </submittedName>
</protein>
<dbReference type="Pfam" id="PF16589">
    <property type="entry name" value="BRCT_2"/>
    <property type="match status" value="1"/>
</dbReference>
<evidence type="ECO:0000313" key="7">
    <source>
        <dbReference type="RefSeq" id="XP_009804839.1"/>
    </source>
</evidence>
<dbReference type="AlphaFoldDB" id="A0A1U7Z1R4"/>
<feature type="domain" description="BRCT" evidence="5">
    <location>
        <begin position="879"/>
        <end position="936"/>
    </location>
</feature>
<dbReference type="InterPro" id="IPR051579">
    <property type="entry name" value="DDR_Transcriptional_Reg"/>
</dbReference>
<dbReference type="RefSeq" id="XP_009804840.1">
    <property type="nucleotide sequence ID" value="XM_009806538.1"/>
</dbReference>
<dbReference type="CDD" id="cd18432">
    <property type="entry name" value="BRCT_PAXIP1_rpt6_like"/>
    <property type="match status" value="1"/>
</dbReference>
<evidence type="ECO:0000313" key="8">
    <source>
        <dbReference type="RefSeq" id="XP_009804840.1"/>
    </source>
</evidence>
<name>A0A1U7Z1R4_NICSY</name>
<organism evidence="6 8">
    <name type="scientific">Nicotiana sylvestris</name>
    <name type="common">Wood tobacco</name>
    <name type="synonym">South American tobacco</name>
    <dbReference type="NCBI Taxonomy" id="4096"/>
    <lineage>
        <taxon>Eukaryota</taxon>
        <taxon>Viridiplantae</taxon>
        <taxon>Streptophyta</taxon>
        <taxon>Embryophyta</taxon>
        <taxon>Tracheophyta</taxon>
        <taxon>Spermatophyta</taxon>
        <taxon>Magnoliopsida</taxon>
        <taxon>eudicotyledons</taxon>
        <taxon>Gunneridae</taxon>
        <taxon>Pentapetalae</taxon>
        <taxon>asterids</taxon>
        <taxon>lamiids</taxon>
        <taxon>Solanales</taxon>
        <taxon>Solanaceae</taxon>
        <taxon>Nicotianoideae</taxon>
        <taxon>Nicotianeae</taxon>
        <taxon>Nicotiana</taxon>
    </lineage>
</organism>
<evidence type="ECO:0000256" key="2">
    <source>
        <dbReference type="ARBA" id="ARBA00022763"/>
    </source>
</evidence>
<evidence type="ECO:0000256" key="1">
    <source>
        <dbReference type="ARBA" id="ARBA00004123"/>
    </source>
</evidence>
<reference evidence="7 8" key="2">
    <citation type="submission" date="2025-04" db="UniProtKB">
        <authorList>
            <consortium name="RefSeq"/>
        </authorList>
    </citation>
    <scope>IDENTIFICATION</scope>
    <source>
        <tissue evidence="7 8">Leaf</tissue>
    </source>
</reference>
<evidence type="ECO:0000256" key="4">
    <source>
        <dbReference type="SAM" id="MobiDB-lite"/>
    </source>
</evidence>
<dbReference type="RefSeq" id="XP_009804841.1">
    <property type="nucleotide sequence ID" value="XM_009806539.1"/>
</dbReference>
<dbReference type="InterPro" id="IPR001357">
    <property type="entry name" value="BRCT_dom"/>
</dbReference>
<dbReference type="SUPFAM" id="SSF52113">
    <property type="entry name" value="BRCT domain"/>
    <property type="match status" value="1"/>
</dbReference>
<comment type="subcellular location">
    <subcellularLocation>
        <location evidence="1">Nucleus</location>
    </subcellularLocation>
</comment>
<feature type="region of interest" description="Disordered" evidence="4">
    <location>
        <begin position="590"/>
        <end position="609"/>
    </location>
</feature>
<evidence type="ECO:0000256" key="3">
    <source>
        <dbReference type="ARBA" id="ARBA00023242"/>
    </source>
</evidence>
<dbReference type="Gene3D" id="3.40.50.10190">
    <property type="entry name" value="BRCT domain"/>
    <property type="match status" value="2"/>
</dbReference>
<feature type="region of interest" description="Disordered" evidence="4">
    <location>
        <begin position="118"/>
        <end position="139"/>
    </location>
</feature>
<dbReference type="eggNOG" id="KOG2043">
    <property type="taxonomic scope" value="Eukaryota"/>
</dbReference>
<dbReference type="OrthoDB" id="342264at2759"/>
<evidence type="ECO:0000259" key="5">
    <source>
        <dbReference type="PROSITE" id="PS50172"/>
    </source>
</evidence>
<keyword evidence="2" id="KW-0227">DNA damage</keyword>
<proteinExistence type="predicted"/>
<dbReference type="Proteomes" id="UP000189701">
    <property type="component" value="Unplaced"/>
</dbReference>
<dbReference type="Pfam" id="PF16770">
    <property type="entry name" value="RTT107_BRCT_5"/>
    <property type="match status" value="1"/>
</dbReference>
<dbReference type="CDD" id="cd17744">
    <property type="entry name" value="BRCT_MDC1_rpt1"/>
    <property type="match status" value="1"/>
</dbReference>
<dbReference type="SMART" id="SM00292">
    <property type="entry name" value="BRCT"/>
    <property type="match status" value="1"/>
</dbReference>
<dbReference type="STRING" id="4096.A0A1U7Z1R4"/>
<dbReference type="RefSeq" id="XP_009804839.1">
    <property type="nucleotide sequence ID" value="XM_009806537.1"/>
</dbReference>
<sequence length="1059" mass="118613">MEAENAYTLPLDDTVNIESPTIGMENLDSPAKILDVPDCVENENSCLENDSEEEVVLDSDDERMHCAELESVSKLRSSDDTRYTKQSDKWKLSPVSERTYVGCLRRSKKLIQHVDSARSTTDFDNTSQQKQFPEVNGRTSRQVDNIASGTKSRVEEDHYLCPGAEIFKDEIFEGNVETEALTGYALDKERVSSVNQEEGVDGDKEFPIHSCSIGVPKLSNTESQVPDVLSEANALDFVDHYLSVNNEDVLNEVKAGGVNKIISRPIFSHGGPQKLASRMNIQNAVKNSGVFDWPESQKDGTKSSFSRDRKILTYDHKNYRLKNKRVSSVQSSKEPVGSMEDLNKAEPNFLADGEAVNEVKAGGVNKIISSPILSRGGPQKLASRLNIQNAVKNLGVIDWPERQSDSANGSFSRRRKILTFDSNMSGLKKQKVSSVQSRVEPMGSMTGLNKAEPKFLVEGRMNVEDNFLRKSDEQFDVGEFEQQFEGNRSDTLDTYDVGFDTQLAAEAMEILLHAPPLKCDTVCALQIPESSILKEGEYPESAFSREFNIDSYSSEPTECSSVETELLRGKTRDFSSVVRRTRHQVSLNLRTPENQATNPNTESDFPKKRRKPHGLVELNDNLLKVAAVRGKVSKSGTDTSRKATKVSMQKQGETHQSLAAMLSQVKLESWVSKGKRTHKGARRLSNGSSNLYPLQISADEDNDFKYPDLNHKAERRPQLLVFKRRIQSSSEKNHSGLLAIQCTSEPYSSPCKYSVTSEKMMSMDFKRAESTETAKLNEVISISTNLLTNDMKFDITSSGNSNRSCSLNGDKKGRQHMRNLSRSTLTQELIRLGYAEKLPDFLPRGSRRRKCAGEIHVLFSQSLDSKLIKQQKKILARLGFISTSNCSDATHFVTDSFVRTRNMLEAIACGTPIVTHLWLESCGRASCFVDEKNYILRDAKKEKELGFNMPASLAHARKYPLLNGRSVIITPSIKPNRDTLLSLVKAVQGEVVDESNNKATCDDLLILSCEEDYKVCIPYLEKGTLVYSSELLLNGIVIQKLEYNRHQLFTKFHDKNCKY</sequence>
<reference evidence="6" key="1">
    <citation type="journal article" date="2013" name="Genome Biol.">
        <title>Reference genomes and transcriptomes of Nicotiana sylvestris and Nicotiana tomentosiformis.</title>
        <authorList>
            <person name="Sierro N."/>
            <person name="Battey J.N."/>
            <person name="Ouadi S."/>
            <person name="Bovet L."/>
            <person name="Goepfert S."/>
            <person name="Bakaher N."/>
            <person name="Peitsch M.C."/>
            <person name="Ivanov N.V."/>
        </authorList>
    </citation>
    <scope>NUCLEOTIDE SEQUENCE [LARGE SCALE GENOMIC DNA]</scope>
</reference>
<gene>
    <name evidence="7 8 9" type="primary">LOC104250000</name>
</gene>
<evidence type="ECO:0000313" key="9">
    <source>
        <dbReference type="RefSeq" id="XP_009804841.1"/>
    </source>
</evidence>
<dbReference type="KEGG" id="nsy:104250000"/>
<dbReference type="PANTHER" id="PTHR23196">
    <property type="entry name" value="PAX TRANSCRIPTION ACTIVATION DOMAIN INTERACTING PROTEIN"/>
    <property type="match status" value="1"/>
</dbReference>
<accession>A0A1U7Z1R4</accession>
<keyword evidence="3" id="KW-0539">Nucleus</keyword>
<dbReference type="GO" id="GO:0005634">
    <property type="term" value="C:nucleus"/>
    <property type="evidence" value="ECO:0007669"/>
    <property type="project" value="UniProtKB-SubCell"/>
</dbReference>
<evidence type="ECO:0000313" key="6">
    <source>
        <dbReference type="Proteomes" id="UP000189701"/>
    </source>
</evidence>
<dbReference type="PANTHER" id="PTHR23196:SF39">
    <property type="entry name" value="BRCT DOMAIN-CONTAINING PROTEIN"/>
    <property type="match status" value="1"/>
</dbReference>
<dbReference type="InterPro" id="IPR036420">
    <property type="entry name" value="BRCT_dom_sf"/>
</dbReference>
<feature type="compositionally biased region" description="Polar residues" evidence="4">
    <location>
        <begin position="590"/>
        <end position="603"/>
    </location>
</feature>
<dbReference type="PROSITE" id="PS50172">
    <property type="entry name" value="BRCT"/>
    <property type="match status" value="1"/>
</dbReference>
<keyword evidence="6" id="KW-1185">Reference proteome</keyword>
<dbReference type="GO" id="GO:0006974">
    <property type="term" value="P:DNA damage response"/>
    <property type="evidence" value="ECO:0007669"/>
    <property type="project" value="UniProtKB-KW"/>
</dbReference>
<dbReference type="GeneID" id="104250000"/>